<protein>
    <submittedName>
        <fullName evidence="3">Cupin domain</fullName>
    </submittedName>
</protein>
<dbReference type="RefSeq" id="WP_165922098.1">
    <property type="nucleotide sequence ID" value="NZ_SMFZ01000001.1"/>
</dbReference>
<dbReference type="InterPro" id="IPR051610">
    <property type="entry name" value="GPI/OXD"/>
</dbReference>
<gene>
    <name evidence="3" type="ORF">EV378_0315</name>
</gene>
<evidence type="ECO:0000313" key="3">
    <source>
        <dbReference type="EMBL" id="TCK24541.1"/>
    </source>
</evidence>
<feature type="domain" description="Cupin type-2" evidence="2">
    <location>
        <begin position="57"/>
        <end position="121"/>
    </location>
</feature>
<evidence type="ECO:0000256" key="1">
    <source>
        <dbReference type="ARBA" id="ARBA00022723"/>
    </source>
</evidence>
<keyword evidence="1" id="KW-0479">Metal-binding</keyword>
<dbReference type="Gene3D" id="2.60.120.10">
    <property type="entry name" value="Jelly Rolls"/>
    <property type="match status" value="1"/>
</dbReference>
<dbReference type="InterPro" id="IPR011051">
    <property type="entry name" value="RmlC_Cupin_sf"/>
</dbReference>
<sequence>MTFHVRAQDQPVVDQGDAGDAAWMAAGGDPRDRGRLVELVNSSLVGSERLMVGLAWLGPGEVHLLHHHPHADEWYYIVGGSAEFVVGDEVIRGEPGSALWIPRSTPHRIHNDTGETLEFLWGFDRPRLDAVGIVWDE</sequence>
<dbReference type="EMBL" id="SMFZ01000001">
    <property type="protein sequence ID" value="TCK24541.1"/>
    <property type="molecule type" value="Genomic_DNA"/>
</dbReference>
<organism evidence="3 4">
    <name type="scientific">Pseudonocardia endophytica</name>
    <dbReference type="NCBI Taxonomy" id="401976"/>
    <lineage>
        <taxon>Bacteria</taxon>
        <taxon>Bacillati</taxon>
        <taxon>Actinomycetota</taxon>
        <taxon>Actinomycetes</taxon>
        <taxon>Pseudonocardiales</taxon>
        <taxon>Pseudonocardiaceae</taxon>
        <taxon>Pseudonocardia</taxon>
    </lineage>
</organism>
<keyword evidence="4" id="KW-1185">Reference proteome</keyword>
<proteinExistence type="predicted"/>
<evidence type="ECO:0000259" key="2">
    <source>
        <dbReference type="Pfam" id="PF07883"/>
    </source>
</evidence>
<dbReference type="AlphaFoldDB" id="A0A4R1HT53"/>
<dbReference type="SUPFAM" id="SSF51182">
    <property type="entry name" value="RmlC-like cupins"/>
    <property type="match status" value="1"/>
</dbReference>
<evidence type="ECO:0000313" key="4">
    <source>
        <dbReference type="Proteomes" id="UP000295560"/>
    </source>
</evidence>
<dbReference type="Pfam" id="PF07883">
    <property type="entry name" value="Cupin_2"/>
    <property type="match status" value="1"/>
</dbReference>
<reference evidence="3 4" key="1">
    <citation type="submission" date="2019-03" db="EMBL/GenBank/DDBJ databases">
        <title>Sequencing the genomes of 1000 actinobacteria strains.</title>
        <authorList>
            <person name="Klenk H.-P."/>
        </authorList>
    </citation>
    <scope>NUCLEOTIDE SEQUENCE [LARGE SCALE GENOMIC DNA]</scope>
    <source>
        <strain evidence="3 4">DSM 44969</strain>
    </source>
</reference>
<name>A0A4R1HT53_PSEEN</name>
<dbReference type="Proteomes" id="UP000295560">
    <property type="component" value="Unassembled WGS sequence"/>
</dbReference>
<dbReference type="InterPro" id="IPR014710">
    <property type="entry name" value="RmlC-like_jellyroll"/>
</dbReference>
<comment type="caution">
    <text evidence="3">The sequence shown here is derived from an EMBL/GenBank/DDBJ whole genome shotgun (WGS) entry which is preliminary data.</text>
</comment>
<dbReference type="PANTHER" id="PTHR35848">
    <property type="entry name" value="OXALATE-BINDING PROTEIN"/>
    <property type="match status" value="1"/>
</dbReference>
<dbReference type="GO" id="GO:0046872">
    <property type="term" value="F:metal ion binding"/>
    <property type="evidence" value="ECO:0007669"/>
    <property type="project" value="UniProtKB-KW"/>
</dbReference>
<accession>A0A4R1HT53</accession>
<dbReference type="InterPro" id="IPR013096">
    <property type="entry name" value="Cupin_2"/>
</dbReference>